<evidence type="ECO:0000313" key="2">
    <source>
        <dbReference type="EMBL" id="TKT94122.1"/>
    </source>
</evidence>
<accession>A0A4U6D9C6</accession>
<dbReference type="OrthoDB" id="963902at2"/>
<organism evidence="2 3">
    <name type="scientific">Dyadobacter frigoris</name>
    <dbReference type="NCBI Taxonomy" id="2576211"/>
    <lineage>
        <taxon>Bacteria</taxon>
        <taxon>Pseudomonadati</taxon>
        <taxon>Bacteroidota</taxon>
        <taxon>Cytophagia</taxon>
        <taxon>Cytophagales</taxon>
        <taxon>Spirosomataceae</taxon>
        <taxon>Dyadobacter</taxon>
    </lineage>
</organism>
<keyword evidence="1" id="KW-1133">Transmembrane helix</keyword>
<protein>
    <submittedName>
        <fullName evidence="2">YtxH domain-containing protein</fullName>
    </submittedName>
</protein>
<name>A0A4U6D9C6_9BACT</name>
<gene>
    <name evidence="2" type="ORF">FDK13_02610</name>
</gene>
<dbReference type="EMBL" id="SZVO01000001">
    <property type="protein sequence ID" value="TKT94122.1"/>
    <property type="molecule type" value="Genomic_DNA"/>
</dbReference>
<dbReference type="Proteomes" id="UP000304900">
    <property type="component" value="Unassembled WGS sequence"/>
</dbReference>
<keyword evidence="1" id="KW-0472">Membrane</keyword>
<proteinExistence type="predicted"/>
<sequence>MNKNQKFLIGTLSALVTGVAIGLLVAPKKGKDTRKLIKSKAYDFGDTVKSKAGDLGGTAKDTYEKSLEELSVLADKLKEGFFKNVNVAKDKASSVADNVNEKVRSVVNHNV</sequence>
<feature type="transmembrane region" description="Helical" evidence="1">
    <location>
        <begin position="6"/>
        <end position="26"/>
    </location>
</feature>
<dbReference type="RefSeq" id="WP_137338411.1">
    <property type="nucleotide sequence ID" value="NZ_BSQH01000001.1"/>
</dbReference>
<keyword evidence="3" id="KW-1185">Reference proteome</keyword>
<dbReference type="AlphaFoldDB" id="A0A4U6D9C6"/>
<keyword evidence="1" id="KW-0812">Transmembrane</keyword>
<dbReference type="Pfam" id="PF12732">
    <property type="entry name" value="YtxH"/>
    <property type="match status" value="1"/>
</dbReference>
<reference evidence="2 3" key="1">
    <citation type="submission" date="2019-05" db="EMBL/GenBank/DDBJ databases">
        <title>Dyadobacter AR-3-8 sp. nov., isolated from arctic soil.</title>
        <authorList>
            <person name="Chaudhary D.K."/>
        </authorList>
    </citation>
    <scope>NUCLEOTIDE SEQUENCE [LARGE SCALE GENOMIC DNA]</scope>
    <source>
        <strain evidence="2 3">AR-3-8</strain>
    </source>
</reference>
<evidence type="ECO:0000313" key="3">
    <source>
        <dbReference type="Proteomes" id="UP000304900"/>
    </source>
</evidence>
<comment type="caution">
    <text evidence="2">The sequence shown here is derived from an EMBL/GenBank/DDBJ whole genome shotgun (WGS) entry which is preliminary data.</text>
</comment>
<evidence type="ECO:0000256" key="1">
    <source>
        <dbReference type="SAM" id="Phobius"/>
    </source>
</evidence>
<dbReference type="InterPro" id="IPR024623">
    <property type="entry name" value="YtxH"/>
</dbReference>